<organism evidence="1 2">
    <name type="scientific">Streptomyces roseolus</name>
    <dbReference type="NCBI Taxonomy" id="67358"/>
    <lineage>
        <taxon>Bacteria</taxon>
        <taxon>Bacillati</taxon>
        <taxon>Actinomycetota</taxon>
        <taxon>Actinomycetes</taxon>
        <taxon>Kitasatosporales</taxon>
        <taxon>Streptomycetaceae</taxon>
        <taxon>Streptomyces</taxon>
    </lineage>
</organism>
<dbReference type="Pfam" id="PF11253">
    <property type="entry name" value="DUF3052"/>
    <property type="match status" value="1"/>
</dbReference>
<comment type="caution">
    <text evidence="1">The sequence shown here is derived from an EMBL/GenBank/DDBJ whole genome shotgun (WGS) entry which is preliminary data.</text>
</comment>
<reference evidence="1 2" key="1">
    <citation type="submission" date="2023-10" db="EMBL/GenBank/DDBJ databases">
        <authorList>
            <person name="Wang X.X."/>
        </authorList>
    </citation>
    <scope>NUCLEOTIDE SEQUENCE [LARGE SCALE GENOMIC DNA]</scope>
    <source>
        <strain evidence="1 2">NBRC 12816</strain>
    </source>
</reference>
<dbReference type="EMBL" id="JAWJZF010000365">
    <property type="protein sequence ID" value="MDX2293601.1"/>
    <property type="molecule type" value="Genomic_DNA"/>
</dbReference>
<sequence>MGAVAYAGRMGLQAGQTVREIGWDDDTDPELRDDVRQATGSALLDENEDDGVAVDVVLYWWRSGDGDLASALEYDLGPWSEGGTVWVLTPRTGKPGHESVDDIAEAAAGAGLRHTGSVALGGWVGHRIGRTPAAS</sequence>
<dbReference type="Proteomes" id="UP001278571">
    <property type="component" value="Unassembled WGS sequence"/>
</dbReference>
<accession>A0ABU4K770</accession>
<name>A0ABU4K770_9ACTN</name>
<protein>
    <submittedName>
        <fullName evidence="1">DUF3052 domain-containing protein</fullName>
    </submittedName>
</protein>
<gene>
    <name evidence="1" type="ORF">R2363_15645</name>
</gene>
<proteinExistence type="predicted"/>
<dbReference type="InterPro" id="IPR021412">
    <property type="entry name" value="DUF3052"/>
</dbReference>
<dbReference type="RefSeq" id="WP_319009988.1">
    <property type="nucleotide sequence ID" value="NZ_JAWJZF010000365.1"/>
</dbReference>
<evidence type="ECO:0000313" key="1">
    <source>
        <dbReference type="EMBL" id="MDX2293601.1"/>
    </source>
</evidence>
<keyword evidence="2" id="KW-1185">Reference proteome</keyword>
<evidence type="ECO:0000313" key="2">
    <source>
        <dbReference type="Proteomes" id="UP001278571"/>
    </source>
</evidence>